<reference evidence="3" key="1">
    <citation type="submission" date="2013-07" db="EMBL/GenBank/DDBJ databases">
        <title>The genome of Eucalyptus grandis.</title>
        <authorList>
            <person name="Schmutz J."/>
            <person name="Hayes R."/>
            <person name="Myburg A."/>
            <person name="Tuskan G."/>
            <person name="Grattapaglia D."/>
            <person name="Rokhsar D.S."/>
        </authorList>
    </citation>
    <scope>NUCLEOTIDE SEQUENCE</scope>
    <source>
        <tissue evidence="3">Leaf extractions</tissue>
    </source>
</reference>
<dbReference type="GO" id="GO:0005634">
    <property type="term" value="C:nucleus"/>
    <property type="evidence" value="ECO:0007669"/>
    <property type="project" value="UniProtKB-SubCell"/>
</dbReference>
<dbReference type="InterPro" id="IPR051992">
    <property type="entry name" value="OxStress_Response_Reg"/>
</dbReference>
<dbReference type="InParanoid" id="A0A059BD32"/>
<dbReference type="Gramene" id="KCW64018">
    <property type="protein sequence ID" value="KCW64018"/>
    <property type="gene ID" value="EUGRSUZ_G01698"/>
</dbReference>
<evidence type="ECO:0000256" key="2">
    <source>
        <dbReference type="ARBA" id="ARBA00023242"/>
    </source>
</evidence>
<dbReference type="STRING" id="71139.A0A059BD32"/>
<dbReference type="AlphaFoldDB" id="A0A059BD32"/>
<name>A0A059BD32_EUCGR</name>
<evidence type="ECO:0000256" key="1">
    <source>
        <dbReference type="ARBA" id="ARBA00004123"/>
    </source>
</evidence>
<sequence>MNPIYVNSSPSKNLSMEIGNFLLEILGNKLRPSSFGSVPSLSQIRSDMENQADEARMFDMRVLKTNLPNKRGLSRYYSGKSRSFVCMADVQCLEDLKKQERQDVKKRKYLERKEAPFPPYPCRSASSSTQCLSSCIGV</sequence>
<accession>A0A059BD32</accession>
<comment type="subcellular location">
    <subcellularLocation>
        <location evidence="1">Nucleus</location>
    </subcellularLocation>
</comment>
<proteinExistence type="predicted"/>
<keyword evidence="2" id="KW-0539">Nucleus</keyword>
<dbReference type="OMA" id="CMEDVHS"/>
<dbReference type="EMBL" id="KK198759">
    <property type="protein sequence ID" value="KCW64018.1"/>
    <property type="molecule type" value="Genomic_DNA"/>
</dbReference>
<dbReference type="GO" id="GO:0006950">
    <property type="term" value="P:response to stress"/>
    <property type="evidence" value="ECO:0007669"/>
    <property type="project" value="UniProtKB-ARBA"/>
</dbReference>
<gene>
    <name evidence="3" type="ORF">EUGRSUZ_G01698</name>
</gene>
<organism evidence="3">
    <name type="scientific">Eucalyptus grandis</name>
    <name type="common">Flooded gum</name>
    <dbReference type="NCBI Taxonomy" id="71139"/>
    <lineage>
        <taxon>Eukaryota</taxon>
        <taxon>Viridiplantae</taxon>
        <taxon>Streptophyta</taxon>
        <taxon>Embryophyta</taxon>
        <taxon>Tracheophyta</taxon>
        <taxon>Spermatophyta</taxon>
        <taxon>Magnoliopsida</taxon>
        <taxon>eudicotyledons</taxon>
        <taxon>Gunneridae</taxon>
        <taxon>Pentapetalae</taxon>
        <taxon>rosids</taxon>
        <taxon>malvids</taxon>
        <taxon>Myrtales</taxon>
        <taxon>Myrtaceae</taxon>
        <taxon>Myrtoideae</taxon>
        <taxon>Eucalypteae</taxon>
        <taxon>Eucalyptus</taxon>
    </lineage>
</organism>
<dbReference type="PANTHER" id="PTHR33172">
    <property type="entry name" value="OS08G0516900 PROTEIN"/>
    <property type="match status" value="1"/>
</dbReference>
<evidence type="ECO:0000313" key="3">
    <source>
        <dbReference type="EMBL" id="KCW64018.1"/>
    </source>
</evidence>
<protein>
    <submittedName>
        <fullName evidence="3">Uncharacterized protein</fullName>
    </submittedName>
</protein>
<dbReference type="PANTHER" id="PTHR33172:SF38">
    <property type="entry name" value="GENOME ASSEMBLY, CHROMOSOME: A01"/>
    <property type="match status" value="1"/>
</dbReference>